<dbReference type="KEGG" id="tsy:THSYN_32840"/>
<keyword evidence="4" id="KW-1185">Reference proteome</keyword>
<keyword evidence="3" id="KW-0614">Plasmid</keyword>
<geneLocation type="plasmid" evidence="4">
    <name>pts485</name>
</geneLocation>
<keyword evidence="1" id="KW-0812">Transmembrane</keyword>
<proteinExistence type="predicted"/>
<evidence type="ECO:0000313" key="3">
    <source>
        <dbReference type="EMBL" id="AUB85680.1"/>
    </source>
</evidence>
<reference evidence="3 4" key="1">
    <citation type="submission" date="2017-03" db="EMBL/GenBank/DDBJ databases">
        <title>Complete genome sequence of Candidatus 'Thiodictyon syntrophicum' sp. nov. strain Cad16T, a photolithoautotroph purple sulfur bacterium isolated from an alpine meromictic lake.</title>
        <authorList>
            <person name="Luedin S.M."/>
            <person name="Pothier J.F."/>
            <person name="Danza F."/>
            <person name="Storelli N."/>
            <person name="Wittwer M."/>
            <person name="Tonolla M."/>
        </authorList>
    </citation>
    <scope>NUCLEOTIDE SEQUENCE [LARGE SCALE GENOMIC DNA]</scope>
    <source>
        <strain evidence="3 4">Cad16T</strain>
        <plasmid evidence="4">Plasmid pts485</plasmid>
    </source>
</reference>
<accession>A0A2K8UJH0</accession>
<protein>
    <recommendedName>
        <fullName evidence="2">Squalene cyclase C-terminal domain-containing protein</fullName>
    </recommendedName>
</protein>
<dbReference type="InterPro" id="IPR032696">
    <property type="entry name" value="SQ_cyclase_C"/>
</dbReference>
<dbReference type="Proteomes" id="UP000232638">
    <property type="component" value="Plasmid pTs485"/>
</dbReference>
<dbReference type="InterPro" id="IPR008930">
    <property type="entry name" value="Terpenoid_cyclase/PrenylTrfase"/>
</dbReference>
<dbReference type="SUPFAM" id="SSF48239">
    <property type="entry name" value="Terpenoid cyclases/Protein prenyltransferases"/>
    <property type="match status" value="1"/>
</dbReference>
<name>A0A2K8UJH0_9GAMM</name>
<evidence type="ECO:0000259" key="2">
    <source>
        <dbReference type="Pfam" id="PF13243"/>
    </source>
</evidence>
<dbReference type="Gene3D" id="1.50.10.20">
    <property type="match status" value="1"/>
</dbReference>
<organism evidence="3 4">
    <name type="scientific">Candidatus Thiodictyon syntrophicum</name>
    <dbReference type="NCBI Taxonomy" id="1166950"/>
    <lineage>
        <taxon>Bacteria</taxon>
        <taxon>Pseudomonadati</taxon>
        <taxon>Pseudomonadota</taxon>
        <taxon>Gammaproteobacteria</taxon>
        <taxon>Chromatiales</taxon>
        <taxon>Chromatiaceae</taxon>
        <taxon>Thiodictyon</taxon>
    </lineage>
</organism>
<sequence length="314" mass="34272">MEWVESAQHDSGGWGSIPGCPRPRVYPTAFALRFLSEFFPSSPAVRAGLAWLRSAQNGDGGWGALPGTDPSAGRASTSIHTAHAILALLAGGQSADDEQVEKALNYLDATFHPAEPEPWPSTSEMEVVDTDAAIDFRHSSTPWVLAALLAARRPISSFTCVASMQWLLHQQHTLGYWSSVLTPGHEPIWATHDALYALNAARQTAIENVAELLIADFRKSEIDLAWTRAFSGFDQAKGLAAYGRSRPSKWLYIWNSALTFFVCLLLLMTLGETTKSISVIGQVLGSLGVALVAGFVPFLYQLAAEEFKLRRIRE</sequence>
<evidence type="ECO:0000256" key="1">
    <source>
        <dbReference type="SAM" id="Phobius"/>
    </source>
</evidence>
<feature type="transmembrane region" description="Helical" evidence="1">
    <location>
        <begin position="251"/>
        <end position="271"/>
    </location>
</feature>
<keyword evidence="1" id="KW-1133">Transmembrane helix</keyword>
<feature type="transmembrane region" description="Helical" evidence="1">
    <location>
        <begin position="283"/>
        <end position="303"/>
    </location>
</feature>
<dbReference type="CDD" id="cd00688">
    <property type="entry name" value="ISOPREN_C2_like"/>
    <property type="match status" value="1"/>
</dbReference>
<dbReference type="Pfam" id="PF13243">
    <property type="entry name" value="SQHop_cyclase_C"/>
    <property type="match status" value="1"/>
</dbReference>
<feature type="domain" description="Squalene cyclase C-terminal" evidence="2">
    <location>
        <begin position="2"/>
        <end position="110"/>
    </location>
</feature>
<evidence type="ECO:0000313" key="4">
    <source>
        <dbReference type="Proteomes" id="UP000232638"/>
    </source>
</evidence>
<gene>
    <name evidence="3" type="ORF">THSYN_32840</name>
</gene>
<dbReference type="AlphaFoldDB" id="A0A2K8UJH0"/>
<keyword evidence="1" id="KW-0472">Membrane</keyword>
<dbReference type="OrthoDB" id="9758578at2"/>
<dbReference type="EMBL" id="CP020372">
    <property type="protein sequence ID" value="AUB85680.1"/>
    <property type="molecule type" value="Genomic_DNA"/>
</dbReference>